<organism evidence="1 2">
    <name type="scientific">Oryza rufipogon</name>
    <name type="common">Brownbeard rice</name>
    <name type="synonym">Asian wild rice</name>
    <dbReference type="NCBI Taxonomy" id="4529"/>
    <lineage>
        <taxon>Eukaryota</taxon>
        <taxon>Viridiplantae</taxon>
        <taxon>Streptophyta</taxon>
        <taxon>Embryophyta</taxon>
        <taxon>Tracheophyta</taxon>
        <taxon>Spermatophyta</taxon>
        <taxon>Magnoliopsida</taxon>
        <taxon>Liliopsida</taxon>
        <taxon>Poales</taxon>
        <taxon>Poaceae</taxon>
        <taxon>BOP clade</taxon>
        <taxon>Oryzoideae</taxon>
        <taxon>Oryzeae</taxon>
        <taxon>Oryzinae</taxon>
        <taxon>Oryza</taxon>
    </lineage>
</organism>
<reference evidence="2" key="1">
    <citation type="submission" date="2013-06" db="EMBL/GenBank/DDBJ databases">
        <authorList>
            <person name="Zhao Q."/>
        </authorList>
    </citation>
    <scope>NUCLEOTIDE SEQUENCE</scope>
    <source>
        <strain evidence="2">cv. W1943</strain>
    </source>
</reference>
<dbReference type="OMA" id="NTEPERN"/>
<dbReference type="STRING" id="4529.A0A0E0Q5S9"/>
<proteinExistence type="predicted"/>
<dbReference type="InterPro" id="IPR036047">
    <property type="entry name" value="F-box-like_dom_sf"/>
</dbReference>
<dbReference type="PANTHER" id="PTHR34709">
    <property type="entry name" value="OS10G0396666 PROTEIN"/>
    <property type="match status" value="1"/>
</dbReference>
<evidence type="ECO:0000313" key="2">
    <source>
        <dbReference type="Proteomes" id="UP000008022"/>
    </source>
</evidence>
<reference evidence="1" key="2">
    <citation type="submission" date="2015-06" db="UniProtKB">
        <authorList>
            <consortium name="EnsemblPlants"/>
        </authorList>
    </citation>
    <scope>IDENTIFICATION</scope>
</reference>
<dbReference type="AlphaFoldDB" id="A0A0E0Q5S9"/>
<dbReference type="PANTHER" id="PTHR34709:SF61">
    <property type="entry name" value="OS07G0229100 PROTEIN"/>
    <property type="match status" value="1"/>
</dbReference>
<dbReference type="EnsemblPlants" id="ORUFI07G07770.3">
    <property type="protein sequence ID" value="ORUFI07G07770.3"/>
    <property type="gene ID" value="ORUFI07G07770"/>
</dbReference>
<sequence length="572" mass="64789">MDGGDRLSALPNDVLHLILLRLRSAEAAARTSVLARRWRHVWATLPELRFRMDVSLAAHAAPALRRLEVSTDADDPAASTAALRLAAPRVAGELSFCIWPRWDDAPEEDDGPAPVRRPGVVKLPCFEKATELWLILGLLGVSLPKSGVFAQLTALAFRDVRFTGRCDLGAVVSSKRCPVLQKLQVHDSQDLYNLTIFSESLLHIELSDLHGGMGRLMIVAPLLRVLDVRHCFYWRTYRSHSLVRDQPYAAVFTPALEDLIWVDAYDPTMVQFGGVERLRKLVTQLQYPAPATRREVVLCIGYDDDDLALVDVTYPKRDVDNMQWFREITLLYRGHRHSAPFVLGLIVLCGHAPPNNWCPWGREGRARPSSGPRHPDPLRRDLHRRLPCLMGRSQYLMEAITMLPAIEVMSLELSKRGHAFGQCVFHLLRMSTGIRKLKLALRGGLKDSEERISVLSTWFQGHQADARCSASCICNRPQAWKTEDLFLDSLQEVEISGFRGSEHELAFLKRRFGWAAILKTFTMHLHLDLTVSDDLCKELLSLATPETDVKIYFYRDDDVHARPAWVLYTPEE</sequence>
<protein>
    <recommendedName>
        <fullName evidence="3">F-box domain-containing protein</fullName>
    </recommendedName>
</protein>
<dbReference type="SUPFAM" id="SSF81383">
    <property type="entry name" value="F-box domain"/>
    <property type="match status" value="1"/>
</dbReference>
<dbReference type="Gramene" id="ORUFI07G07770.3">
    <property type="protein sequence ID" value="ORUFI07G07770.3"/>
    <property type="gene ID" value="ORUFI07G07770"/>
</dbReference>
<dbReference type="InterPro" id="IPR055312">
    <property type="entry name" value="FBL15-like"/>
</dbReference>
<name>A0A0E0Q5S9_ORYRU</name>
<evidence type="ECO:0000313" key="1">
    <source>
        <dbReference type="EnsemblPlants" id="ORUFI07G07770.3"/>
    </source>
</evidence>
<evidence type="ECO:0008006" key="3">
    <source>
        <dbReference type="Google" id="ProtNLM"/>
    </source>
</evidence>
<accession>A0A0E0Q5S9</accession>
<keyword evidence="2" id="KW-1185">Reference proteome</keyword>
<dbReference type="Proteomes" id="UP000008022">
    <property type="component" value="Unassembled WGS sequence"/>
</dbReference>